<feature type="domain" description="RING-type" evidence="9">
    <location>
        <begin position="20"/>
        <end position="244"/>
    </location>
</feature>
<sequence length="284" mass="31323">MGTVEGNPCPNRTQPLPGLDVLHRGLCLEPQKKEDFPYRCDTCSQMIYCADCLKAWFLGACKNESKMPPKCCEIIPFETVSNLLKPTESELYKAKFLEWRTVDRLYCPVPSCSAFIPPSHYTDQEEKPNLEPGGSHGRAEVINAPGTPLAHEVTKRPIVACPKCSTPVCTMCRSHKHPGDCSEKDLVPELEQLLPQGKIKRCPGCRTGVGKAYGCHHIQCRCGANFCYSCLRSINICGGCEEAVSGMDDSDDRIFAMSATEHQPTTSSAPIFEPEFSYSLNPPS</sequence>
<organism evidence="10 11">
    <name type="scientific">Amylocarpus encephaloides</name>
    <dbReference type="NCBI Taxonomy" id="45428"/>
    <lineage>
        <taxon>Eukaryota</taxon>
        <taxon>Fungi</taxon>
        <taxon>Dikarya</taxon>
        <taxon>Ascomycota</taxon>
        <taxon>Pezizomycotina</taxon>
        <taxon>Leotiomycetes</taxon>
        <taxon>Helotiales</taxon>
        <taxon>Helotiales incertae sedis</taxon>
        <taxon>Amylocarpus</taxon>
    </lineage>
</organism>
<dbReference type="AlphaFoldDB" id="A0A9P7YIC5"/>
<proteinExistence type="predicted"/>
<dbReference type="EC" id="2.3.2.31" evidence="2"/>
<evidence type="ECO:0000256" key="5">
    <source>
        <dbReference type="ARBA" id="ARBA00022737"/>
    </source>
</evidence>
<keyword evidence="6" id="KW-0863">Zinc-finger</keyword>
<keyword evidence="7" id="KW-0833">Ubl conjugation pathway</keyword>
<accession>A0A9P7YIC5</accession>
<evidence type="ECO:0000256" key="2">
    <source>
        <dbReference type="ARBA" id="ARBA00012251"/>
    </source>
</evidence>
<dbReference type="PROSITE" id="PS51873">
    <property type="entry name" value="TRIAD"/>
    <property type="match status" value="1"/>
</dbReference>
<dbReference type="Proteomes" id="UP000824998">
    <property type="component" value="Unassembled WGS sequence"/>
</dbReference>
<dbReference type="EMBL" id="MU251465">
    <property type="protein sequence ID" value="KAG9234394.1"/>
    <property type="molecule type" value="Genomic_DNA"/>
</dbReference>
<reference evidence="10" key="1">
    <citation type="journal article" date="2021" name="IMA Fungus">
        <title>Genomic characterization of three marine fungi, including Emericellopsis atlantica sp. nov. with signatures of a generalist lifestyle and marine biomass degradation.</title>
        <authorList>
            <person name="Hagestad O.C."/>
            <person name="Hou L."/>
            <person name="Andersen J.H."/>
            <person name="Hansen E.H."/>
            <person name="Altermark B."/>
            <person name="Li C."/>
            <person name="Kuhnert E."/>
            <person name="Cox R.J."/>
            <person name="Crous P.W."/>
            <person name="Spatafora J.W."/>
            <person name="Lail K."/>
            <person name="Amirebrahimi M."/>
            <person name="Lipzen A."/>
            <person name="Pangilinan J."/>
            <person name="Andreopoulos W."/>
            <person name="Hayes R.D."/>
            <person name="Ng V."/>
            <person name="Grigoriev I.V."/>
            <person name="Jackson S.A."/>
            <person name="Sutton T.D.S."/>
            <person name="Dobson A.D.W."/>
            <person name="Rama T."/>
        </authorList>
    </citation>
    <scope>NUCLEOTIDE SEQUENCE</scope>
    <source>
        <strain evidence="10">TRa018bII</strain>
    </source>
</reference>
<evidence type="ECO:0000259" key="9">
    <source>
        <dbReference type="PROSITE" id="PS51873"/>
    </source>
</evidence>
<dbReference type="InterPro" id="IPR031127">
    <property type="entry name" value="E3_UB_ligase_RBR"/>
</dbReference>
<dbReference type="SUPFAM" id="SSF57850">
    <property type="entry name" value="RING/U-box"/>
    <property type="match status" value="1"/>
</dbReference>
<dbReference type="InterPro" id="IPR002867">
    <property type="entry name" value="IBR_dom"/>
</dbReference>
<keyword evidence="4" id="KW-0479">Metal-binding</keyword>
<keyword evidence="3" id="KW-0808">Transferase</keyword>
<dbReference type="GO" id="GO:0061630">
    <property type="term" value="F:ubiquitin protein ligase activity"/>
    <property type="evidence" value="ECO:0007669"/>
    <property type="project" value="UniProtKB-EC"/>
</dbReference>
<protein>
    <recommendedName>
        <fullName evidence="2">RBR-type E3 ubiquitin transferase</fullName>
        <ecNumber evidence="2">2.3.2.31</ecNumber>
    </recommendedName>
</protein>
<comment type="caution">
    <text evidence="10">The sequence shown here is derived from an EMBL/GenBank/DDBJ whole genome shotgun (WGS) entry which is preliminary data.</text>
</comment>
<dbReference type="PANTHER" id="PTHR11685">
    <property type="entry name" value="RBR FAMILY RING FINGER AND IBR DOMAIN-CONTAINING"/>
    <property type="match status" value="1"/>
</dbReference>
<dbReference type="GO" id="GO:0016567">
    <property type="term" value="P:protein ubiquitination"/>
    <property type="evidence" value="ECO:0007669"/>
    <property type="project" value="InterPro"/>
</dbReference>
<dbReference type="CDD" id="cd22584">
    <property type="entry name" value="Rcat_RBR_unk"/>
    <property type="match status" value="1"/>
</dbReference>
<evidence type="ECO:0000256" key="7">
    <source>
        <dbReference type="ARBA" id="ARBA00022786"/>
    </source>
</evidence>
<keyword evidence="8" id="KW-0862">Zinc</keyword>
<evidence type="ECO:0000313" key="10">
    <source>
        <dbReference type="EMBL" id="KAG9234394.1"/>
    </source>
</evidence>
<gene>
    <name evidence="10" type="ORF">BJ875DRAFT_16154</name>
</gene>
<keyword evidence="11" id="KW-1185">Reference proteome</keyword>
<evidence type="ECO:0000313" key="11">
    <source>
        <dbReference type="Proteomes" id="UP000824998"/>
    </source>
</evidence>
<evidence type="ECO:0000256" key="6">
    <source>
        <dbReference type="ARBA" id="ARBA00022771"/>
    </source>
</evidence>
<evidence type="ECO:0000256" key="8">
    <source>
        <dbReference type="ARBA" id="ARBA00022833"/>
    </source>
</evidence>
<dbReference type="Gene3D" id="1.20.120.1750">
    <property type="match status" value="1"/>
</dbReference>
<dbReference type="OrthoDB" id="10009520at2759"/>
<name>A0A9P7YIC5_9HELO</name>
<comment type="catalytic activity">
    <reaction evidence="1">
        <text>[E2 ubiquitin-conjugating enzyme]-S-ubiquitinyl-L-cysteine + [acceptor protein]-L-lysine = [E2 ubiquitin-conjugating enzyme]-L-cysteine + [acceptor protein]-N(6)-ubiquitinyl-L-lysine.</text>
        <dbReference type="EC" id="2.3.2.31"/>
    </reaction>
</comment>
<keyword evidence="5" id="KW-0677">Repeat</keyword>
<dbReference type="InterPro" id="IPR044066">
    <property type="entry name" value="TRIAD_supradom"/>
</dbReference>
<dbReference type="Pfam" id="PF01485">
    <property type="entry name" value="IBR"/>
    <property type="match status" value="1"/>
</dbReference>
<evidence type="ECO:0000256" key="3">
    <source>
        <dbReference type="ARBA" id="ARBA00022679"/>
    </source>
</evidence>
<evidence type="ECO:0000256" key="4">
    <source>
        <dbReference type="ARBA" id="ARBA00022723"/>
    </source>
</evidence>
<evidence type="ECO:0000256" key="1">
    <source>
        <dbReference type="ARBA" id="ARBA00001798"/>
    </source>
</evidence>
<dbReference type="GO" id="GO:0008270">
    <property type="term" value="F:zinc ion binding"/>
    <property type="evidence" value="ECO:0007669"/>
    <property type="project" value="UniProtKB-KW"/>
</dbReference>